<dbReference type="AlphaFoldDB" id="A0A0E9TVK5"/>
<dbReference type="EMBL" id="GBXM01051849">
    <property type="protein sequence ID" value="JAH56728.1"/>
    <property type="molecule type" value="Transcribed_RNA"/>
</dbReference>
<organism evidence="2">
    <name type="scientific">Anguilla anguilla</name>
    <name type="common">European freshwater eel</name>
    <name type="synonym">Muraena anguilla</name>
    <dbReference type="NCBI Taxonomy" id="7936"/>
    <lineage>
        <taxon>Eukaryota</taxon>
        <taxon>Metazoa</taxon>
        <taxon>Chordata</taxon>
        <taxon>Craniata</taxon>
        <taxon>Vertebrata</taxon>
        <taxon>Euteleostomi</taxon>
        <taxon>Actinopterygii</taxon>
        <taxon>Neopterygii</taxon>
        <taxon>Teleostei</taxon>
        <taxon>Anguilliformes</taxon>
        <taxon>Anguillidae</taxon>
        <taxon>Anguilla</taxon>
    </lineage>
</organism>
<name>A0A0E9TVK5_ANGAN</name>
<evidence type="ECO:0000256" key="1">
    <source>
        <dbReference type="SAM" id="Phobius"/>
    </source>
</evidence>
<sequence>MSSVFTAVFAYLRAIVGFILLLWRNPNF</sequence>
<accession>A0A0E9TVK5</accession>
<keyword evidence="1" id="KW-1133">Transmembrane helix</keyword>
<keyword evidence="1" id="KW-0472">Membrane</keyword>
<reference evidence="2" key="1">
    <citation type="submission" date="2014-11" db="EMBL/GenBank/DDBJ databases">
        <authorList>
            <person name="Amaro Gonzalez C."/>
        </authorList>
    </citation>
    <scope>NUCLEOTIDE SEQUENCE</scope>
</reference>
<evidence type="ECO:0000313" key="2">
    <source>
        <dbReference type="EMBL" id="JAH56728.1"/>
    </source>
</evidence>
<keyword evidence="1" id="KW-0812">Transmembrane</keyword>
<protein>
    <submittedName>
        <fullName evidence="2">Uncharacterized protein</fullName>
    </submittedName>
</protein>
<reference evidence="2" key="2">
    <citation type="journal article" date="2015" name="Fish Shellfish Immunol.">
        <title>Early steps in the European eel (Anguilla anguilla)-Vibrio vulnificus interaction in the gills: Role of the RtxA13 toxin.</title>
        <authorList>
            <person name="Callol A."/>
            <person name="Pajuelo D."/>
            <person name="Ebbesson L."/>
            <person name="Teles M."/>
            <person name="MacKenzie S."/>
            <person name="Amaro C."/>
        </authorList>
    </citation>
    <scope>NUCLEOTIDE SEQUENCE</scope>
</reference>
<proteinExistence type="predicted"/>
<feature type="transmembrane region" description="Helical" evidence="1">
    <location>
        <begin position="6"/>
        <end position="23"/>
    </location>
</feature>